<keyword evidence="1" id="KW-0812">Transmembrane</keyword>
<keyword evidence="1" id="KW-0472">Membrane</keyword>
<dbReference type="EMBL" id="CP016441">
    <property type="protein sequence ID" value="ANY18508.1"/>
    <property type="molecule type" value="Genomic_DNA"/>
</dbReference>
<dbReference type="Proteomes" id="UP000092950">
    <property type="component" value="Plasmid unnamed1"/>
</dbReference>
<dbReference type="EMBL" id="CYTV01000017">
    <property type="protein sequence ID" value="CUJ13808.1"/>
    <property type="molecule type" value="Genomic_DNA"/>
</dbReference>
<accession>A0A0J6C492</accession>
<dbReference type="NCBIfam" id="NF038220">
    <property type="entry name" value="IcmT_TraK"/>
    <property type="match status" value="1"/>
</dbReference>
<protein>
    <submittedName>
        <fullName evidence="2">Conjugal transfer protein TraK</fullName>
    </submittedName>
</protein>
<proteinExistence type="predicted"/>
<dbReference type="Proteomes" id="UP000053096">
    <property type="component" value="Unassembled WGS sequence"/>
</dbReference>
<reference evidence="2 5" key="2">
    <citation type="submission" date="2016-07" db="EMBL/GenBank/DDBJ databases">
        <title>Complete genome sequences of Bordetella pseudohinzii.</title>
        <authorList>
            <person name="Spilker T."/>
            <person name="Darrah R."/>
            <person name="LiPuma J.J."/>
        </authorList>
    </citation>
    <scope>NUCLEOTIDE SEQUENCE [LARGE SCALE GENOMIC DNA]</scope>
    <source>
        <strain evidence="2 5">HI4681</strain>
        <plasmid evidence="2 5">unnamed1</plasmid>
    </source>
</reference>
<organism evidence="3 4">
    <name type="scientific">Bordetella pseudohinzii</name>
    <dbReference type="NCBI Taxonomy" id="1331258"/>
    <lineage>
        <taxon>Bacteria</taxon>
        <taxon>Pseudomonadati</taxon>
        <taxon>Pseudomonadota</taxon>
        <taxon>Betaproteobacteria</taxon>
        <taxon>Burkholderiales</taxon>
        <taxon>Alcaligenaceae</taxon>
        <taxon>Bordetella</taxon>
    </lineage>
</organism>
<gene>
    <name evidence="2" type="ORF">BBN53_21020</name>
    <name evidence="3" type="ORF">ERS370011_03954</name>
</gene>
<evidence type="ECO:0000313" key="4">
    <source>
        <dbReference type="Proteomes" id="UP000053096"/>
    </source>
</evidence>
<feature type="transmembrane region" description="Helical" evidence="1">
    <location>
        <begin position="12"/>
        <end position="32"/>
    </location>
</feature>
<evidence type="ECO:0000256" key="1">
    <source>
        <dbReference type="SAM" id="Phobius"/>
    </source>
</evidence>
<accession>A0A0M7HV77</accession>
<evidence type="ECO:0000313" key="3">
    <source>
        <dbReference type="EMBL" id="CUJ13808.1"/>
    </source>
</evidence>
<keyword evidence="1" id="KW-1133">Transmembrane helix</keyword>
<name>A0A0J6C492_9BORD</name>
<sequence>MKISIWRDASRVPEALGIPCVAYLPLFIWLFHMKTWTFYTAIGVIACYAVLARFGLTVAVIWGKMLHFLRGPRVLARPWWWRNRFDDNE</sequence>
<evidence type="ECO:0000313" key="2">
    <source>
        <dbReference type="EMBL" id="ANY18508.1"/>
    </source>
</evidence>
<keyword evidence="2" id="KW-0614">Plasmid</keyword>
<dbReference type="InterPro" id="IPR047756">
    <property type="entry name" value="IcmT-like"/>
</dbReference>
<geneLocation type="plasmid" evidence="2 5">
    <name>unnamed1</name>
</geneLocation>
<keyword evidence="5" id="KW-1185">Reference proteome</keyword>
<dbReference type="AlphaFoldDB" id="A0A0J6C492"/>
<dbReference type="RefSeq" id="WP_043215417.1">
    <property type="nucleotide sequence ID" value="NZ_CAJGUP010000012.1"/>
</dbReference>
<dbReference type="KEGG" id="bpdz:BBN53_21020"/>
<evidence type="ECO:0000313" key="5">
    <source>
        <dbReference type="Proteomes" id="UP000092950"/>
    </source>
</evidence>
<reference evidence="3 4" key="1">
    <citation type="submission" date="2015-09" db="EMBL/GenBank/DDBJ databases">
        <authorList>
            <person name="Jackson K.R."/>
            <person name="Lunt B.L."/>
            <person name="Fisher J.N.B."/>
            <person name="Gardner A.V."/>
            <person name="Bailey M.E."/>
            <person name="Deus L.M."/>
            <person name="Earl A.S."/>
            <person name="Gibby P.D."/>
            <person name="Hartmann K.A."/>
            <person name="Liu J.E."/>
            <person name="Manci A.M."/>
            <person name="Nielsen D.A."/>
            <person name="Solomon M.B."/>
            <person name="Breakwell D.P."/>
            <person name="Burnett S.H."/>
            <person name="Grose J.H."/>
        </authorList>
    </citation>
    <scope>NUCLEOTIDE SEQUENCE [LARGE SCALE GENOMIC DNA]</scope>
    <source>
        <strain evidence="3 4">2789STDY5608636</strain>
    </source>
</reference>
<feature type="transmembrane region" description="Helical" evidence="1">
    <location>
        <begin position="38"/>
        <end position="63"/>
    </location>
</feature>
<dbReference type="OrthoDB" id="6922679at2"/>